<dbReference type="InterPro" id="IPR025558">
    <property type="entry name" value="DUF4283"/>
</dbReference>
<name>A0ABM1H005_SOLPN</name>
<reference evidence="5" key="2">
    <citation type="submission" date="2025-08" db="UniProtKB">
        <authorList>
            <consortium name="RefSeq"/>
        </authorList>
    </citation>
    <scope>IDENTIFICATION</scope>
</reference>
<sequence length="742" mass="86057">MARGRGWKTPVMNEGSSIGTCVDEEGSQKQEQAQKGEACFEAEVPKSSKVARRLSLESQRTNEEVLGNSDLEGFEDEIKVDGNGTVTRSSEEKTNGDNAGTEQEQKKEANEPWVNMFKNNRVASNGMQLSYFPPQVVNGQALVQLEEKEVQEEEQKWKCALIAYVIGECPGYNTMKRYIMMNWSSVKKPEVFLHEDGYYLIKFQKISDMNEILFSGPYTINNRPIILKQWCSEFDFGSEFLIEIPLWVNFPKLPLKCWGVGSLSRIASAIGVPIFADECTTKQTRISYARMLVDVNVTRAIPQKIAVVDPNGKTFMQDVVLEWRPQYCDKCQKIGHVCQVEVDPKEKAQKRRRPWKKVTQTWQYKGPISQKNEQEKKGEQRQEYILSPKQNKQKEEQEEEQVRGKKLEQQTPKNNDEQDYRQLEMSLANFPILKPIPTRNGFESLMHNKMASLSIDRGLVETRVKNKNVNFVLKGIAPGWQVLHNYDDSPNGRIWLIWDDNWYEVKKINISAQMLHCQRKSLWKEMDTMAKGISQPWLIVGDFNAILSTKDRLAGVPVTNNEIKDFGDCVRDVGVNELQWTGNYYTWTNKQYGKDRISSRIDRAFGNDEWMDKWGHVNVDYGNPSISDHSSMMIILQKTQQHGKGSFKFFNVWTEHESFMEMVETIWKKEYGYNKMKQVWCKLKDLQHVLKKLNRKEFKYIGKQIDMARIEIANVQNQLNDQVTDELIVQEKELLIKLENGH</sequence>
<dbReference type="SUPFAM" id="SSF56219">
    <property type="entry name" value="DNase I-like"/>
    <property type="match status" value="1"/>
</dbReference>
<accession>A0ABM1H005</accession>
<evidence type="ECO:0000256" key="1">
    <source>
        <dbReference type="SAM" id="MobiDB-lite"/>
    </source>
</evidence>
<dbReference type="Proteomes" id="UP000694930">
    <property type="component" value="Chromosome 6"/>
</dbReference>
<dbReference type="GeneID" id="107022274"/>
<evidence type="ECO:0000313" key="5">
    <source>
        <dbReference type="RefSeq" id="XP_015078420.1"/>
    </source>
</evidence>
<dbReference type="InterPro" id="IPR005135">
    <property type="entry name" value="Endo/exonuclease/phosphatase"/>
</dbReference>
<feature type="region of interest" description="Disordered" evidence="1">
    <location>
        <begin position="345"/>
        <end position="416"/>
    </location>
</feature>
<dbReference type="PANTHER" id="PTHR33233:SF17">
    <property type="entry name" value="DUF4283 DOMAIN-CONTAINING PROTEIN"/>
    <property type="match status" value="1"/>
</dbReference>
<dbReference type="PANTHER" id="PTHR33233">
    <property type="entry name" value="ENDONUCLEASE/EXONUCLEASE/PHOSPHATASE"/>
    <property type="match status" value="1"/>
</dbReference>
<evidence type="ECO:0000313" key="4">
    <source>
        <dbReference type="Proteomes" id="UP000694930"/>
    </source>
</evidence>
<dbReference type="RefSeq" id="XP_015078420.1">
    <property type="nucleotide sequence ID" value="XM_015222934.1"/>
</dbReference>
<dbReference type="Pfam" id="PF14111">
    <property type="entry name" value="DUF4283"/>
    <property type="match status" value="1"/>
</dbReference>
<gene>
    <name evidence="5" type="primary">LOC107022274</name>
</gene>
<dbReference type="InterPro" id="IPR036691">
    <property type="entry name" value="Endo/exonu/phosph_ase_sf"/>
</dbReference>
<feature type="region of interest" description="Disordered" evidence="1">
    <location>
        <begin position="1"/>
        <end position="39"/>
    </location>
</feature>
<feature type="compositionally biased region" description="Basic and acidic residues" evidence="1">
    <location>
        <begin position="392"/>
        <end position="416"/>
    </location>
</feature>
<feature type="domain" description="Endonuclease/exonuclease/phosphatase" evidence="2">
    <location>
        <begin position="531"/>
        <end position="629"/>
    </location>
</feature>
<evidence type="ECO:0000259" key="2">
    <source>
        <dbReference type="Pfam" id="PF03372"/>
    </source>
</evidence>
<reference evidence="4" key="1">
    <citation type="journal article" date="2014" name="Nat. Genet.">
        <title>The genome of the stress-tolerant wild tomato species Solanum pennellii.</title>
        <authorList>
            <person name="Bolger A."/>
            <person name="Scossa F."/>
            <person name="Bolger M.E."/>
            <person name="Lanz C."/>
            <person name="Maumus F."/>
            <person name="Tohge T."/>
            <person name="Quesneville H."/>
            <person name="Alseekh S."/>
            <person name="Sorensen I."/>
            <person name="Lichtenstein G."/>
            <person name="Fich E.A."/>
            <person name="Conte M."/>
            <person name="Keller H."/>
            <person name="Schneeberger K."/>
            <person name="Schwacke R."/>
            <person name="Ofner I."/>
            <person name="Vrebalov J."/>
            <person name="Xu Y."/>
            <person name="Osorio S."/>
            <person name="Aflitos S.A."/>
            <person name="Schijlen E."/>
            <person name="Jimenez-Gomez J.M."/>
            <person name="Ryngajllo M."/>
            <person name="Kimura S."/>
            <person name="Kumar R."/>
            <person name="Koenig D."/>
            <person name="Headland L.R."/>
            <person name="Maloof J.N."/>
            <person name="Sinha N."/>
            <person name="van Ham R.C."/>
            <person name="Lankhorst R.K."/>
            <person name="Mao L."/>
            <person name="Vogel A."/>
            <person name="Arsova B."/>
            <person name="Panstruga R."/>
            <person name="Fei Z."/>
            <person name="Rose J.K."/>
            <person name="Zamir D."/>
            <person name="Carrari F."/>
            <person name="Giovannoni J.J."/>
            <person name="Weigel D."/>
            <person name="Usadel B."/>
            <person name="Fernie A.R."/>
        </authorList>
    </citation>
    <scope>NUCLEOTIDE SEQUENCE [LARGE SCALE GENOMIC DNA]</scope>
    <source>
        <strain evidence="4">cv. LA0716</strain>
    </source>
</reference>
<proteinExistence type="predicted"/>
<feature type="compositionally biased region" description="Basic and acidic residues" evidence="1">
    <location>
        <begin position="372"/>
        <end position="382"/>
    </location>
</feature>
<dbReference type="Pfam" id="PF03372">
    <property type="entry name" value="Exo_endo_phos"/>
    <property type="match status" value="1"/>
</dbReference>
<feature type="domain" description="DUF4283" evidence="3">
    <location>
        <begin position="154"/>
        <end position="236"/>
    </location>
</feature>
<dbReference type="Gene3D" id="3.60.10.10">
    <property type="entry name" value="Endonuclease/exonuclease/phosphatase"/>
    <property type="match status" value="1"/>
</dbReference>
<evidence type="ECO:0000259" key="3">
    <source>
        <dbReference type="Pfam" id="PF14111"/>
    </source>
</evidence>
<keyword evidence="4" id="KW-1185">Reference proteome</keyword>
<organism evidence="4 5">
    <name type="scientific">Solanum pennellii</name>
    <name type="common">Tomato</name>
    <name type="synonym">Lycopersicon pennellii</name>
    <dbReference type="NCBI Taxonomy" id="28526"/>
    <lineage>
        <taxon>Eukaryota</taxon>
        <taxon>Viridiplantae</taxon>
        <taxon>Streptophyta</taxon>
        <taxon>Embryophyta</taxon>
        <taxon>Tracheophyta</taxon>
        <taxon>Spermatophyta</taxon>
        <taxon>Magnoliopsida</taxon>
        <taxon>eudicotyledons</taxon>
        <taxon>Gunneridae</taxon>
        <taxon>Pentapetalae</taxon>
        <taxon>asterids</taxon>
        <taxon>lamiids</taxon>
        <taxon>Solanales</taxon>
        <taxon>Solanaceae</taxon>
        <taxon>Solanoideae</taxon>
        <taxon>Solaneae</taxon>
        <taxon>Solanum</taxon>
        <taxon>Solanum subgen. Lycopersicon</taxon>
    </lineage>
</organism>
<protein>
    <submittedName>
        <fullName evidence="5">Uncharacterized protein LOC107022274</fullName>
    </submittedName>
</protein>
<feature type="region of interest" description="Disordered" evidence="1">
    <location>
        <begin position="55"/>
        <end position="111"/>
    </location>
</feature>